<comment type="caution">
    <text evidence="2">The sequence shown here is derived from an EMBL/GenBank/DDBJ whole genome shotgun (WGS) entry which is preliminary data.</text>
</comment>
<evidence type="ECO:0000313" key="2">
    <source>
        <dbReference type="EMBL" id="OBA18955.1"/>
    </source>
</evidence>
<sequence length="114" mass="13271">AKKSAFFEEMVETGRPNWKKAPPEVKARSRGVFLILLSIPVILVPGWEIYRRLSGRSTKKVQVGELGDDKSIRKFDEIEKWETERDSILYKIFGRDFYLDGFTAKTMKQDEPTE</sequence>
<keyword evidence="3" id="KW-1185">Reference proteome</keyword>
<keyword evidence="1" id="KW-0812">Transmembrane</keyword>
<protein>
    <submittedName>
        <fullName evidence="2">Uncharacterized protein</fullName>
    </submittedName>
</protein>
<dbReference type="AlphaFoldDB" id="A0A1A0H4S9"/>
<gene>
    <name evidence="2" type="ORF">METBIDRAFT_28566</name>
</gene>
<feature type="non-terminal residue" evidence="2">
    <location>
        <position position="1"/>
    </location>
</feature>
<dbReference type="OrthoDB" id="3784821at2759"/>
<proteinExistence type="predicted"/>
<keyword evidence="1" id="KW-0472">Membrane</keyword>
<feature type="non-terminal residue" evidence="2">
    <location>
        <position position="114"/>
    </location>
</feature>
<feature type="transmembrane region" description="Helical" evidence="1">
    <location>
        <begin position="31"/>
        <end position="50"/>
    </location>
</feature>
<dbReference type="RefSeq" id="XP_018709490.1">
    <property type="nucleotide sequence ID" value="XM_018855358.1"/>
</dbReference>
<reference evidence="2 3" key="1">
    <citation type="submission" date="2016-05" db="EMBL/GenBank/DDBJ databases">
        <title>Comparative genomics of biotechnologically important yeasts.</title>
        <authorList>
            <consortium name="DOE Joint Genome Institute"/>
            <person name="Riley R."/>
            <person name="Haridas S."/>
            <person name="Wolfe K.H."/>
            <person name="Lopes M.R."/>
            <person name="Hittinger C.T."/>
            <person name="Goker M."/>
            <person name="Salamov A."/>
            <person name="Wisecaver J."/>
            <person name="Long T.M."/>
            <person name="Aerts A.L."/>
            <person name="Barry K."/>
            <person name="Choi C."/>
            <person name="Clum A."/>
            <person name="Coughlan A.Y."/>
            <person name="Deshpande S."/>
            <person name="Douglass A.P."/>
            <person name="Hanson S.J."/>
            <person name="Klenk H.-P."/>
            <person name="LaButti K."/>
            <person name="Lapidus A."/>
            <person name="Lindquist E."/>
            <person name="Lipzen A."/>
            <person name="Meier-kolthoff J.P."/>
            <person name="Ohm R.A."/>
            <person name="Otillar R.P."/>
            <person name="Pangilinan J."/>
            <person name="Peng Y."/>
            <person name="Rokas A."/>
            <person name="Rosa C.A."/>
            <person name="Scheuner C."/>
            <person name="Sibirny A.A."/>
            <person name="Slot J.C."/>
            <person name="Stielow J.B."/>
            <person name="Sun H."/>
            <person name="Kurtzman C.P."/>
            <person name="Blackwell M."/>
            <person name="Grigoriev I.V."/>
            <person name="Jeffries T.W."/>
        </authorList>
    </citation>
    <scope>NUCLEOTIDE SEQUENCE [LARGE SCALE GENOMIC DNA]</scope>
    <source>
        <strain evidence="2 3">NRRL YB-4993</strain>
    </source>
</reference>
<dbReference type="GeneID" id="30028334"/>
<organism evidence="2 3">
    <name type="scientific">Metschnikowia bicuspidata var. bicuspidata NRRL YB-4993</name>
    <dbReference type="NCBI Taxonomy" id="869754"/>
    <lineage>
        <taxon>Eukaryota</taxon>
        <taxon>Fungi</taxon>
        <taxon>Dikarya</taxon>
        <taxon>Ascomycota</taxon>
        <taxon>Saccharomycotina</taxon>
        <taxon>Pichiomycetes</taxon>
        <taxon>Metschnikowiaceae</taxon>
        <taxon>Metschnikowia</taxon>
    </lineage>
</organism>
<name>A0A1A0H4S9_9ASCO</name>
<dbReference type="EMBL" id="LXTC01000008">
    <property type="protein sequence ID" value="OBA18955.1"/>
    <property type="molecule type" value="Genomic_DNA"/>
</dbReference>
<dbReference type="Proteomes" id="UP000092555">
    <property type="component" value="Unassembled WGS sequence"/>
</dbReference>
<keyword evidence="1" id="KW-1133">Transmembrane helix</keyword>
<evidence type="ECO:0000313" key="3">
    <source>
        <dbReference type="Proteomes" id="UP000092555"/>
    </source>
</evidence>
<evidence type="ECO:0000256" key="1">
    <source>
        <dbReference type="SAM" id="Phobius"/>
    </source>
</evidence>
<accession>A0A1A0H4S9</accession>